<dbReference type="AlphaFoldDB" id="A0A7H8N507"/>
<dbReference type="GO" id="GO:0016491">
    <property type="term" value="F:oxidoreductase activity"/>
    <property type="evidence" value="ECO:0007669"/>
    <property type="project" value="InterPro"/>
</dbReference>
<dbReference type="InterPro" id="IPR036249">
    <property type="entry name" value="Thioredoxin-like_sf"/>
</dbReference>
<feature type="compositionally biased region" description="Low complexity" evidence="1">
    <location>
        <begin position="214"/>
        <end position="224"/>
    </location>
</feature>
<sequence>MKVEIYSDIACPWCYVGKTRFEQALAAYPQADQVEVVYRPFQLDPGAPEEPLPHREVLAAKYGPQSVQMDARITELGAAENLVFDFDTVVENNSLLAHRLLRFVLDTYGSEAQARLKGRLLAAHFGEGMDIGDRAQLADAAVAVGLDRDPITEFLNGDDLHDEVLDEIEVARARGVTAVPTFVFEGQWAVQGGQEADTFLRVFEQVARETAGAAPAAASQDAGAGQAGQGGDACEGAACEVPRD</sequence>
<accession>A0A7H8N507</accession>
<evidence type="ECO:0000313" key="4">
    <source>
        <dbReference type="Proteomes" id="UP000509303"/>
    </source>
</evidence>
<dbReference type="CDD" id="cd03024">
    <property type="entry name" value="DsbA_FrnE"/>
    <property type="match status" value="1"/>
</dbReference>
<gene>
    <name evidence="3" type="ORF">HUT08_08395</name>
</gene>
<dbReference type="Pfam" id="PF01323">
    <property type="entry name" value="DSBA"/>
    <property type="match status" value="1"/>
</dbReference>
<evidence type="ECO:0000256" key="1">
    <source>
        <dbReference type="SAM" id="MobiDB-lite"/>
    </source>
</evidence>
<keyword evidence="4" id="KW-1185">Reference proteome</keyword>
<dbReference type="InterPro" id="IPR001853">
    <property type="entry name" value="DSBA-like_thioredoxin_dom"/>
</dbReference>
<evidence type="ECO:0000259" key="2">
    <source>
        <dbReference type="Pfam" id="PF01323"/>
    </source>
</evidence>
<dbReference type="Proteomes" id="UP000509303">
    <property type="component" value="Chromosome"/>
</dbReference>
<evidence type="ECO:0000313" key="3">
    <source>
        <dbReference type="EMBL" id="QKW49575.1"/>
    </source>
</evidence>
<feature type="domain" description="DSBA-like thioredoxin" evidence="2">
    <location>
        <begin position="3"/>
        <end position="201"/>
    </location>
</feature>
<dbReference type="PANTHER" id="PTHR13887">
    <property type="entry name" value="GLUTATHIONE S-TRANSFERASE KAPPA"/>
    <property type="match status" value="1"/>
</dbReference>
<reference evidence="3 4" key="1">
    <citation type="submission" date="2020-06" db="EMBL/GenBank/DDBJ databases">
        <title>Genome mining for natural products.</title>
        <authorList>
            <person name="Zhang B."/>
            <person name="Shi J."/>
            <person name="Ge H."/>
        </authorList>
    </citation>
    <scope>NUCLEOTIDE SEQUENCE [LARGE SCALE GENOMIC DNA]</scope>
    <source>
        <strain evidence="3 4">NA00687</strain>
    </source>
</reference>
<dbReference type="Gene3D" id="3.40.30.10">
    <property type="entry name" value="Glutaredoxin"/>
    <property type="match status" value="1"/>
</dbReference>
<dbReference type="RefSeq" id="WP_176161309.1">
    <property type="nucleotide sequence ID" value="NZ_CP054929.1"/>
</dbReference>
<name>A0A7H8N507_9ACTN</name>
<feature type="region of interest" description="Disordered" evidence="1">
    <location>
        <begin position="214"/>
        <end position="244"/>
    </location>
</feature>
<proteinExistence type="predicted"/>
<organism evidence="3 4">
    <name type="scientific">Streptomyces buecherae</name>
    <dbReference type="NCBI Taxonomy" id="2763006"/>
    <lineage>
        <taxon>Bacteria</taxon>
        <taxon>Bacillati</taxon>
        <taxon>Actinomycetota</taxon>
        <taxon>Actinomycetes</taxon>
        <taxon>Kitasatosporales</taxon>
        <taxon>Streptomycetaceae</taxon>
        <taxon>Streptomyces</taxon>
    </lineage>
</organism>
<protein>
    <submittedName>
        <fullName evidence="3">DsbA family oxidoreductase</fullName>
    </submittedName>
</protein>
<dbReference type="PANTHER" id="PTHR13887:SF41">
    <property type="entry name" value="THIOREDOXIN SUPERFAMILY PROTEIN"/>
    <property type="match status" value="1"/>
</dbReference>
<dbReference type="EMBL" id="CP054929">
    <property type="protein sequence ID" value="QKW49575.1"/>
    <property type="molecule type" value="Genomic_DNA"/>
</dbReference>
<dbReference type="SUPFAM" id="SSF52833">
    <property type="entry name" value="Thioredoxin-like"/>
    <property type="match status" value="1"/>
</dbReference>